<dbReference type="Proteomes" id="UP000479293">
    <property type="component" value="Unassembled WGS sequence"/>
</dbReference>
<evidence type="ECO:0000313" key="1">
    <source>
        <dbReference type="EMBL" id="MPR32941.1"/>
    </source>
</evidence>
<name>A0A7C9BE81_9BACT</name>
<keyword evidence="2" id="KW-1185">Reference proteome</keyword>
<dbReference type="RefSeq" id="WP_152757808.1">
    <property type="nucleotide sequence ID" value="NZ_WHLY01000002.1"/>
</dbReference>
<accession>A0A7C9BE81</accession>
<comment type="caution">
    <text evidence="1">The sequence shown here is derived from an EMBL/GenBank/DDBJ whole genome shotgun (WGS) entry which is preliminary data.</text>
</comment>
<dbReference type="PROSITE" id="PS51257">
    <property type="entry name" value="PROKAR_LIPOPROTEIN"/>
    <property type="match status" value="1"/>
</dbReference>
<reference evidence="1 2" key="1">
    <citation type="submission" date="2019-10" db="EMBL/GenBank/DDBJ databases">
        <title>Draft Genome Sequence of Cytophagaceae sp. SJW1-29.</title>
        <authorList>
            <person name="Choi A."/>
        </authorList>
    </citation>
    <scope>NUCLEOTIDE SEQUENCE [LARGE SCALE GENOMIC DNA]</scope>
    <source>
        <strain evidence="1 2">SJW1-29</strain>
    </source>
</reference>
<gene>
    <name evidence="1" type="ORF">GBK04_06105</name>
</gene>
<proteinExistence type="predicted"/>
<organism evidence="1 2">
    <name type="scientific">Salmonirosea aquatica</name>
    <dbReference type="NCBI Taxonomy" id="2654236"/>
    <lineage>
        <taxon>Bacteria</taxon>
        <taxon>Pseudomonadati</taxon>
        <taxon>Bacteroidota</taxon>
        <taxon>Cytophagia</taxon>
        <taxon>Cytophagales</taxon>
        <taxon>Spirosomataceae</taxon>
        <taxon>Salmonirosea</taxon>
    </lineage>
</organism>
<sequence>MKFFVPLCVIIFFTLVSCIKKENSASMIPDADSIEGTYSGYRSQQIGQQVAKDSTRIILEVKRLPSGQVQILQTSPNEFKYLVTMQNNRFTYDLGITEAACGVAKIQGEGSFKDNKLFLLETLECTRSLAAAKTFVQLRATKQ</sequence>
<evidence type="ECO:0000313" key="2">
    <source>
        <dbReference type="Proteomes" id="UP000479293"/>
    </source>
</evidence>
<evidence type="ECO:0008006" key="3">
    <source>
        <dbReference type="Google" id="ProtNLM"/>
    </source>
</evidence>
<dbReference type="AlphaFoldDB" id="A0A7C9BE81"/>
<protein>
    <recommendedName>
        <fullName evidence="3">Lipoprotein</fullName>
    </recommendedName>
</protein>
<dbReference type="EMBL" id="WHLY01000002">
    <property type="protein sequence ID" value="MPR32941.1"/>
    <property type="molecule type" value="Genomic_DNA"/>
</dbReference>